<dbReference type="EMBL" id="JAXQNO010000014">
    <property type="protein sequence ID" value="KAK4783945.1"/>
    <property type="molecule type" value="Genomic_DNA"/>
</dbReference>
<proteinExistence type="inferred from homology"/>
<dbReference type="AlphaFoldDB" id="A0AAN7LEU7"/>
<sequence length="131" mass="14807">MALSNLLFIPRISSLLSCKKELVFSDLVIINSTSSDSCKSFTDRYNMDQVLPSSIVQSLNVNVYGGGTQTLVLSHGFGVDQCVWYYMIPYLACFFKVIVYDLAFAYNAEKYSNFDAYASDLMSLMNEIKRQ</sequence>
<comment type="similarity">
    <text evidence="1">Belongs to the AB hydrolase superfamily.</text>
</comment>
<dbReference type="Gene3D" id="3.40.50.1820">
    <property type="entry name" value="alpha/beta hydrolase"/>
    <property type="match status" value="1"/>
</dbReference>
<comment type="caution">
    <text evidence="2">The sequence shown here is derived from an EMBL/GenBank/DDBJ whole genome shotgun (WGS) entry which is preliminary data.</text>
</comment>
<dbReference type="Proteomes" id="UP001346149">
    <property type="component" value="Unassembled WGS sequence"/>
</dbReference>
<keyword evidence="3" id="KW-1185">Reference proteome</keyword>
<protein>
    <submittedName>
        <fullName evidence="2">Uncharacterized protein</fullName>
    </submittedName>
</protein>
<dbReference type="InterPro" id="IPR029058">
    <property type="entry name" value="AB_hydrolase_fold"/>
</dbReference>
<accession>A0AAN7LEU7</accession>
<evidence type="ECO:0000313" key="3">
    <source>
        <dbReference type="Proteomes" id="UP001346149"/>
    </source>
</evidence>
<evidence type="ECO:0000256" key="1">
    <source>
        <dbReference type="ARBA" id="ARBA00008645"/>
    </source>
</evidence>
<dbReference type="SUPFAM" id="SSF53474">
    <property type="entry name" value="alpha/beta-Hydrolases"/>
    <property type="match status" value="1"/>
</dbReference>
<gene>
    <name evidence="2" type="ORF">SAY86_018313</name>
</gene>
<organism evidence="2 3">
    <name type="scientific">Trapa natans</name>
    <name type="common">Water chestnut</name>
    <dbReference type="NCBI Taxonomy" id="22666"/>
    <lineage>
        <taxon>Eukaryota</taxon>
        <taxon>Viridiplantae</taxon>
        <taxon>Streptophyta</taxon>
        <taxon>Embryophyta</taxon>
        <taxon>Tracheophyta</taxon>
        <taxon>Spermatophyta</taxon>
        <taxon>Magnoliopsida</taxon>
        <taxon>eudicotyledons</taxon>
        <taxon>Gunneridae</taxon>
        <taxon>Pentapetalae</taxon>
        <taxon>rosids</taxon>
        <taxon>malvids</taxon>
        <taxon>Myrtales</taxon>
        <taxon>Lythraceae</taxon>
        <taxon>Trapa</taxon>
    </lineage>
</organism>
<dbReference type="PANTHER" id="PTHR43039">
    <property type="entry name" value="ESTERASE-RELATED"/>
    <property type="match status" value="1"/>
</dbReference>
<reference evidence="2 3" key="1">
    <citation type="journal article" date="2023" name="Hortic Res">
        <title>Pangenome of water caltrop reveals structural variations and asymmetric subgenome divergence after allopolyploidization.</title>
        <authorList>
            <person name="Zhang X."/>
            <person name="Chen Y."/>
            <person name="Wang L."/>
            <person name="Yuan Y."/>
            <person name="Fang M."/>
            <person name="Shi L."/>
            <person name="Lu R."/>
            <person name="Comes H.P."/>
            <person name="Ma Y."/>
            <person name="Chen Y."/>
            <person name="Huang G."/>
            <person name="Zhou Y."/>
            <person name="Zheng Z."/>
            <person name="Qiu Y."/>
        </authorList>
    </citation>
    <scope>NUCLEOTIDE SEQUENCE [LARGE SCALE GENOMIC DNA]</scope>
    <source>
        <strain evidence="2">F231</strain>
    </source>
</reference>
<name>A0AAN7LEU7_TRANT</name>
<evidence type="ECO:0000313" key="2">
    <source>
        <dbReference type="EMBL" id="KAK4783945.1"/>
    </source>
</evidence>